<feature type="transmembrane region" description="Helical" evidence="1">
    <location>
        <begin position="280"/>
        <end position="300"/>
    </location>
</feature>
<dbReference type="CDD" id="cd14939">
    <property type="entry name" value="7tmD_STE2"/>
    <property type="match status" value="1"/>
</dbReference>
<name>Q6CIP0_KLULA</name>
<reference evidence="2 3" key="1">
    <citation type="journal article" date="2004" name="Nature">
        <title>Genome evolution in yeasts.</title>
        <authorList>
            <consortium name="Genolevures"/>
            <person name="Dujon B."/>
            <person name="Sherman D."/>
            <person name="Fischer G."/>
            <person name="Durrens P."/>
            <person name="Casaregola S."/>
            <person name="Lafontaine I."/>
            <person name="de Montigny J."/>
            <person name="Marck C."/>
            <person name="Neuveglise C."/>
            <person name="Talla E."/>
            <person name="Goffard N."/>
            <person name="Frangeul L."/>
            <person name="Aigle M."/>
            <person name="Anthouard V."/>
            <person name="Babour A."/>
            <person name="Barbe V."/>
            <person name="Barnay S."/>
            <person name="Blanchin S."/>
            <person name="Beckerich J.M."/>
            <person name="Beyne E."/>
            <person name="Bleykasten C."/>
            <person name="Boisrame A."/>
            <person name="Boyer J."/>
            <person name="Cattolico L."/>
            <person name="Confanioleri F."/>
            <person name="de Daruvar A."/>
            <person name="Despons L."/>
            <person name="Fabre E."/>
            <person name="Fairhead C."/>
            <person name="Ferry-Dumazet H."/>
            <person name="Groppi A."/>
            <person name="Hantraye F."/>
            <person name="Hennequin C."/>
            <person name="Jauniaux N."/>
            <person name="Joyet P."/>
            <person name="Kachouri R."/>
            <person name="Kerrest A."/>
            <person name="Koszul R."/>
            <person name="Lemaire M."/>
            <person name="Lesur I."/>
            <person name="Ma L."/>
            <person name="Muller H."/>
            <person name="Nicaud J.M."/>
            <person name="Nikolski M."/>
            <person name="Oztas S."/>
            <person name="Ozier-Kalogeropoulos O."/>
            <person name="Pellenz S."/>
            <person name="Potier S."/>
            <person name="Richard G.F."/>
            <person name="Straub M.L."/>
            <person name="Suleau A."/>
            <person name="Swennene D."/>
            <person name="Tekaia F."/>
            <person name="Wesolowski-Louvel M."/>
            <person name="Westhof E."/>
            <person name="Wirth B."/>
            <person name="Zeniou-Meyer M."/>
            <person name="Zivanovic I."/>
            <person name="Bolotin-Fukuhara M."/>
            <person name="Thierry A."/>
            <person name="Bouchier C."/>
            <person name="Caudron B."/>
            <person name="Scarpelli C."/>
            <person name="Gaillardin C."/>
            <person name="Weissenbach J."/>
            <person name="Wincker P."/>
            <person name="Souciet J.L."/>
        </authorList>
    </citation>
    <scope>NUCLEOTIDE SEQUENCE [LARGE SCALE GENOMIC DNA]</scope>
    <source>
        <strain evidence="3">ATCC 8585 / CBS 2359 / DSM 70799 / NBRC 1267 / NRRL Y-1140 / WM37</strain>
    </source>
</reference>
<feature type="transmembrane region" description="Helical" evidence="1">
    <location>
        <begin position="203"/>
        <end position="225"/>
    </location>
</feature>
<dbReference type="EMBL" id="CR382126">
    <property type="protein sequence ID" value="CAG98907.1"/>
    <property type="molecule type" value="Genomic_DNA"/>
</dbReference>
<keyword evidence="1" id="KW-0812">Transmembrane</keyword>
<feature type="transmembrane region" description="Helical" evidence="1">
    <location>
        <begin position="52"/>
        <end position="72"/>
    </location>
</feature>
<evidence type="ECO:0000313" key="3">
    <source>
        <dbReference type="Proteomes" id="UP000000598"/>
    </source>
</evidence>
<keyword evidence="1" id="KW-0472">Membrane</keyword>
<dbReference type="PRINTS" id="PR00250">
    <property type="entry name" value="GPCRSTE2"/>
</dbReference>
<dbReference type="Gene3D" id="1.10.287.920">
    <property type="entry name" value="Pheromone alpha factor receptor"/>
    <property type="match status" value="1"/>
</dbReference>
<dbReference type="InterPro" id="IPR000366">
    <property type="entry name" value="GPCR_STE2"/>
</dbReference>
<dbReference type="OMA" id="MWMISKK"/>
<keyword evidence="3" id="KW-1185">Reference proteome</keyword>
<dbReference type="GO" id="GO:0000750">
    <property type="term" value="P:pheromone-dependent signal transduction involved in conjugation with cellular fusion"/>
    <property type="evidence" value="ECO:0007669"/>
    <property type="project" value="TreeGrafter"/>
</dbReference>
<dbReference type="PANTHER" id="PTHR28009">
    <property type="entry name" value="PHEROMONE ALPHA FACTOR RECEPTOR"/>
    <property type="match status" value="1"/>
</dbReference>
<dbReference type="GO" id="GO:0004932">
    <property type="term" value="F:mating-type factor pheromone receptor activity"/>
    <property type="evidence" value="ECO:0007669"/>
    <property type="project" value="InterPro"/>
</dbReference>
<dbReference type="Proteomes" id="UP000000598">
    <property type="component" value="Chromosome F"/>
</dbReference>
<dbReference type="eggNOG" id="ENOG502QTV4">
    <property type="taxonomic scope" value="Eukaryota"/>
</dbReference>
<proteinExistence type="predicted"/>
<accession>Q6CIP0</accession>
<organism evidence="2 3">
    <name type="scientific">Kluyveromyces lactis (strain ATCC 8585 / CBS 2359 / DSM 70799 / NBRC 1267 / NRRL Y-1140 / WM37)</name>
    <name type="common">Yeast</name>
    <name type="synonym">Candida sphaerica</name>
    <dbReference type="NCBI Taxonomy" id="284590"/>
    <lineage>
        <taxon>Eukaryota</taxon>
        <taxon>Fungi</taxon>
        <taxon>Dikarya</taxon>
        <taxon>Ascomycota</taxon>
        <taxon>Saccharomycotina</taxon>
        <taxon>Saccharomycetes</taxon>
        <taxon>Saccharomycetales</taxon>
        <taxon>Saccharomycetaceae</taxon>
        <taxon>Kluyveromyces</taxon>
    </lineage>
</organism>
<dbReference type="GO" id="GO:0038038">
    <property type="term" value="C:G protein-coupled receptor homodimeric complex"/>
    <property type="evidence" value="ECO:0007669"/>
    <property type="project" value="TreeGrafter"/>
</dbReference>
<dbReference type="KEGG" id="kla:KLLA0_F25102g"/>
<dbReference type="PaxDb" id="284590-Q6CIP0"/>
<evidence type="ECO:0000313" key="2">
    <source>
        <dbReference type="EMBL" id="CAG98907.1"/>
    </source>
</evidence>
<dbReference type="STRING" id="284590.Q6CIP0"/>
<dbReference type="Pfam" id="PF02116">
    <property type="entry name" value="STE2"/>
    <property type="match status" value="1"/>
</dbReference>
<dbReference type="FunCoup" id="Q6CIP0">
    <property type="interactions" value="144"/>
</dbReference>
<feature type="transmembrane region" description="Helical" evidence="1">
    <location>
        <begin position="245"/>
        <end position="268"/>
    </location>
</feature>
<dbReference type="HOGENOM" id="CLU_038593_1_0_1"/>
<protein>
    <submittedName>
        <fullName evidence="2">KLLA0F25102p</fullName>
    </submittedName>
</protein>
<sequence>MSEEIPSLNPLFYNETYNPLQSVLTYSSIYGDGTEITFQQLQNLVHENITQAIIFGTRIGAAGLALIIMWMVSKNRKTPIFIINQSSLVLTIVQSALYLSYLLSNFGGVPFALTLFPQMIGDRDKHLYGAVTLIQCLLVACIEVSLVFQVRVIFKADRYRKIGIILTGVSASFGAATVAMWMITAIKSIIVVYDSPLNKVDTYYYNIAVILLACSINFITLLLSVKLFLAFRARRHLGLKQFDSFHILLIMSTQTLIGPSVLYILAYALNNKGVKSLTSIATLLVVLSLPLTSIWAAAANDAPSASTFYRQFNPYSAQNRDDSSSYSYGKAFSDKYSFSNSPQTSDGCSSKELELSTQLEMDLESGESFMDRAKRSDFVSSPGSTDATVIKQLKASNIYTSETDADEEARAFWVNAIHENKDDGLMQSKTVFKELR</sequence>
<feature type="transmembrane region" description="Helical" evidence="1">
    <location>
        <begin position="88"/>
        <end position="107"/>
    </location>
</feature>
<dbReference type="PANTHER" id="PTHR28009:SF1">
    <property type="entry name" value="PHEROMONE ALPHA FACTOR RECEPTOR"/>
    <property type="match status" value="1"/>
</dbReference>
<keyword evidence="1" id="KW-1133">Transmembrane helix</keyword>
<feature type="transmembrane region" description="Helical" evidence="1">
    <location>
        <begin position="127"/>
        <end position="150"/>
    </location>
</feature>
<dbReference type="InParanoid" id="Q6CIP0"/>
<feature type="transmembrane region" description="Helical" evidence="1">
    <location>
        <begin position="162"/>
        <end position="183"/>
    </location>
</feature>
<dbReference type="AlphaFoldDB" id="Q6CIP0"/>
<dbReference type="InterPro" id="IPR027458">
    <property type="entry name" value="STE2_TM1-TM2_sf"/>
</dbReference>
<evidence type="ECO:0000256" key="1">
    <source>
        <dbReference type="SAM" id="Phobius"/>
    </source>
</evidence>
<gene>
    <name evidence="2" type="ORF">KLLA0_F25102g</name>
</gene>